<keyword evidence="4 8" id="KW-1003">Cell membrane</keyword>
<dbReference type="PANTHER" id="PTHR30269">
    <property type="entry name" value="TRANSMEMBRANE PROTEIN YFCA"/>
    <property type="match status" value="1"/>
</dbReference>
<dbReference type="InterPro" id="IPR052017">
    <property type="entry name" value="TSUP"/>
</dbReference>
<dbReference type="Proteomes" id="UP000268908">
    <property type="component" value="Unassembled WGS sequence"/>
</dbReference>
<evidence type="ECO:0000256" key="7">
    <source>
        <dbReference type="ARBA" id="ARBA00023136"/>
    </source>
</evidence>
<feature type="transmembrane region" description="Helical" evidence="8">
    <location>
        <begin position="196"/>
        <end position="214"/>
    </location>
</feature>
<keyword evidence="6 8" id="KW-1133">Transmembrane helix</keyword>
<reference evidence="9 10" key="1">
    <citation type="submission" date="2018-10" db="EMBL/GenBank/DDBJ databases">
        <title>Genomic Encyclopedia of Type Strains, Phase IV (KMG-IV): sequencing the most valuable type-strain genomes for metagenomic binning, comparative biology and taxonomic classification.</title>
        <authorList>
            <person name="Goeker M."/>
        </authorList>
    </citation>
    <scope>NUCLEOTIDE SEQUENCE [LARGE SCALE GENOMIC DNA]</scope>
    <source>
        <strain evidence="9 10">DSM 26916</strain>
    </source>
</reference>
<keyword evidence="5 8" id="KW-0812">Transmembrane</keyword>
<proteinExistence type="inferred from homology"/>
<feature type="transmembrane region" description="Helical" evidence="8">
    <location>
        <begin position="132"/>
        <end position="158"/>
    </location>
</feature>
<dbReference type="EMBL" id="RCCI01000005">
    <property type="protein sequence ID" value="RLJ64696.1"/>
    <property type="molecule type" value="Genomic_DNA"/>
</dbReference>
<comment type="subcellular location">
    <subcellularLocation>
        <location evidence="1 8">Cell membrane</location>
        <topology evidence="1 8">Multi-pass membrane protein</topology>
    </subcellularLocation>
</comment>
<accession>A0A497XDF5</accession>
<feature type="transmembrane region" description="Helical" evidence="8">
    <location>
        <begin position="6"/>
        <end position="28"/>
    </location>
</feature>
<evidence type="ECO:0000256" key="5">
    <source>
        <dbReference type="ARBA" id="ARBA00022692"/>
    </source>
</evidence>
<evidence type="ECO:0000256" key="4">
    <source>
        <dbReference type="ARBA" id="ARBA00022475"/>
    </source>
</evidence>
<dbReference type="RefSeq" id="WP_165904797.1">
    <property type="nucleotide sequence ID" value="NZ_BHVV01000006.1"/>
</dbReference>
<evidence type="ECO:0000313" key="10">
    <source>
        <dbReference type="Proteomes" id="UP000268908"/>
    </source>
</evidence>
<keyword evidence="3" id="KW-0813">Transport</keyword>
<evidence type="ECO:0000256" key="6">
    <source>
        <dbReference type="ARBA" id="ARBA00022989"/>
    </source>
</evidence>
<evidence type="ECO:0000313" key="9">
    <source>
        <dbReference type="EMBL" id="RLJ64696.1"/>
    </source>
</evidence>
<comment type="similarity">
    <text evidence="2 8">Belongs to the 4-toluene sulfonate uptake permease (TSUP) (TC 2.A.102) family.</text>
</comment>
<dbReference type="InterPro" id="IPR002781">
    <property type="entry name" value="TM_pro_TauE-like"/>
</dbReference>
<organism evidence="9 10">
    <name type="scientific">Sulfurisoma sediminicola</name>
    <dbReference type="NCBI Taxonomy" id="1381557"/>
    <lineage>
        <taxon>Bacteria</taxon>
        <taxon>Pseudomonadati</taxon>
        <taxon>Pseudomonadota</taxon>
        <taxon>Betaproteobacteria</taxon>
        <taxon>Nitrosomonadales</taxon>
        <taxon>Sterolibacteriaceae</taxon>
        <taxon>Sulfurisoma</taxon>
    </lineage>
</organism>
<dbReference type="Pfam" id="PF01925">
    <property type="entry name" value="TauE"/>
    <property type="match status" value="1"/>
</dbReference>
<comment type="caution">
    <text evidence="9">The sequence shown here is derived from an EMBL/GenBank/DDBJ whole genome shotgun (WGS) entry which is preliminary data.</text>
</comment>
<feature type="transmembrane region" description="Helical" evidence="8">
    <location>
        <begin position="102"/>
        <end position="120"/>
    </location>
</feature>
<feature type="transmembrane region" description="Helical" evidence="8">
    <location>
        <begin position="77"/>
        <end position="95"/>
    </location>
</feature>
<evidence type="ECO:0000256" key="3">
    <source>
        <dbReference type="ARBA" id="ARBA00022448"/>
    </source>
</evidence>
<dbReference type="PANTHER" id="PTHR30269:SF32">
    <property type="entry name" value="MEMBRANE TRANSPORTER PROTEIN-RELATED"/>
    <property type="match status" value="1"/>
</dbReference>
<keyword evidence="10" id="KW-1185">Reference proteome</keyword>
<sequence>MLLSTLTGGDLAFCAVVLAIAYVVRGLAGFGSGLISIPLLALRLPLQAVVPLVVLLDYIASFSQSLASRREVRWRELLPLLPFTLIGVIAGVLILKTVSADAMSHALGAFVLFFAFYQFFGLEVTGGYSKAWAALAGSSGGLIGTLFGTGGPFYIIYFRLRGLDKSELRATFAATFLIDGSGRLVGYAAADLFTRDFLLTALAALPVMAVALYVGGHIHTRISPRTFQRAISLLLVGSGLALLLK</sequence>
<keyword evidence="7 8" id="KW-0472">Membrane</keyword>
<feature type="transmembrane region" description="Helical" evidence="8">
    <location>
        <begin position="40"/>
        <end position="62"/>
    </location>
</feature>
<evidence type="ECO:0000256" key="8">
    <source>
        <dbReference type="RuleBase" id="RU363041"/>
    </source>
</evidence>
<evidence type="ECO:0000256" key="2">
    <source>
        <dbReference type="ARBA" id="ARBA00009142"/>
    </source>
</evidence>
<protein>
    <recommendedName>
        <fullName evidence="8">Probable membrane transporter protein</fullName>
    </recommendedName>
</protein>
<name>A0A497XDF5_9PROT</name>
<dbReference type="AlphaFoldDB" id="A0A497XDF5"/>
<gene>
    <name evidence="9" type="ORF">DFR35_1340</name>
</gene>
<dbReference type="GO" id="GO:0005886">
    <property type="term" value="C:plasma membrane"/>
    <property type="evidence" value="ECO:0007669"/>
    <property type="project" value="UniProtKB-SubCell"/>
</dbReference>
<evidence type="ECO:0000256" key="1">
    <source>
        <dbReference type="ARBA" id="ARBA00004651"/>
    </source>
</evidence>